<evidence type="ECO:0000313" key="7">
    <source>
        <dbReference type="Proteomes" id="UP000815677"/>
    </source>
</evidence>
<keyword evidence="7" id="KW-1185">Reference proteome</keyword>
<evidence type="ECO:0000256" key="1">
    <source>
        <dbReference type="ARBA" id="ARBA00008857"/>
    </source>
</evidence>
<dbReference type="SUPFAM" id="SSF56349">
    <property type="entry name" value="DNA breaking-rejoining enzymes"/>
    <property type="match status" value="1"/>
</dbReference>
<feature type="domain" description="Core-binding (CB)" evidence="5">
    <location>
        <begin position="74"/>
        <end position="156"/>
    </location>
</feature>
<evidence type="ECO:0000256" key="3">
    <source>
        <dbReference type="ARBA" id="ARBA00023125"/>
    </source>
</evidence>
<reference evidence="6" key="1">
    <citation type="submission" date="2014-09" db="EMBL/GenBank/DDBJ databases">
        <title>Genome sequence of the luminous mushroom Mycena chlorophos for searching fungal bioluminescence genes.</title>
        <authorList>
            <person name="Tanaka Y."/>
            <person name="Kasuga D."/>
            <person name="Oba Y."/>
            <person name="Hase S."/>
            <person name="Sato K."/>
            <person name="Oba Y."/>
            <person name="Sakakibara Y."/>
        </authorList>
    </citation>
    <scope>NUCLEOTIDE SEQUENCE</scope>
</reference>
<organism evidence="6 7">
    <name type="scientific">Mycena chlorophos</name>
    <name type="common">Agaric fungus</name>
    <name type="synonym">Agaricus chlorophos</name>
    <dbReference type="NCBI Taxonomy" id="658473"/>
    <lineage>
        <taxon>Eukaryota</taxon>
        <taxon>Fungi</taxon>
        <taxon>Dikarya</taxon>
        <taxon>Basidiomycota</taxon>
        <taxon>Agaricomycotina</taxon>
        <taxon>Agaricomycetes</taxon>
        <taxon>Agaricomycetidae</taxon>
        <taxon>Agaricales</taxon>
        <taxon>Marasmiineae</taxon>
        <taxon>Mycenaceae</taxon>
        <taxon>Mycena</taxon>
    </lineage>
</organism>
<comment type="similarity">
    <text evidence="1">Belongs to the 'phage' integrase family.</text>
</comment>
<dbReference type="InterPro" id="IPR044068">
    <property type="entry name" value="CB"/>
</dbReference>
<evidence type="ECO:0000256" key="4">
    <source>
        <dbReference type="ARBA" id="ARBA00023172"/>
    </source>
</evidence>
<proteinExistence type="inferred from homology"/>
<dbReference type="InterPro" id="IPR015094">
    <property type="entry name" value="Integrase_lambda-typ_DNA-bd_N"/>
</dbReference>
<protein>
    <submittedName>
        <fullName evidence="6">Integrase</fullName>
    </submittedName>
</protein>
<accession>A0ABQ0L0B8</accession>
<dbReference type="EMBL" id="DF839870">
    <property type="protein sequence ID" value="GAT44596.1"/>
    <property type="molecule type" value="Genomic_DNA"/>
</dbReference>
<gene>
    <name evidence="6" type="ORF">MCHLO_02211</name>
</gene>
<dbReference type="Pfam" id="PF22022">
    <property type="entry name" value="Phage_int_M"/>
    <property type="match status" value="1"/>
</dbReference>
<keyword evidence="4" id="KW-0233">DNA recombination</keyword>
<dbReference type="SUPFAM" id="SSF54171">
    <property type="entry name" value="DNA-binding domain"/>
    <property type="match status" value="1"/>
</dbReference>
<dbReference type="Pfam" id="PF00589">
    <property type="entry name" value="Phage_integrase"/>
    <property type="match status" value="1"/>
</dbReference>
<dbReference type="InterPro" id="IPR016177">
    <property type="entry name" value="DNA-bd_dom_sf"/>
</dbReference>
<dbReference type="InterPro" id="IPR002104">
    <property type="entry name" value="Integrase_catalytic"/>
</dbReference>
<dbReference type="InterPro" id="IPR010998">
    <property type="entry name" value="Integrase_recombinase_N"/>
</dbReference>
<dbReference type="InterPro" id="IPR011010">
    <property type="entry name" value="DNA_brk_join_enz"/>
</dbReference>
<evidence type="ECO:0000259" key="5">
    <source>
        <dbReference type="PROSITE" id="PS51900"/>
    </source>
</evidence>
<sequence>MSPRKRDARKRSFPPNLYERNGYFAWRNPIDGKEHGLGRDKRKAFLQAVEANLHVEGLRTETRLVDKLTGNADRTFGKWMERYTIYVTARELADNTRRSYASLHKLALELLGADAQIDRITTLDIANALEAVQARGNQRQAQALRSRMREIFRKAMAEGWVAANPVAVTDHISVKVQRARLPWEAFMAVYTKTGNVWLRNAMALAITTGQRREDLAVAKFADVHDDAWWCVQIKTGNRVCLPTNLRLDAFGMSLGEIVKQCRTTGVISKHLVHQVSPRGNSTIGAPIWKDTITRRFTDELTEHWPSDWEGNNPPTFHEIRSLAERMYDAQGNVKTQDLLGHKDARSTALYHDRRGMEWVRVQVG</sequence>
<dbReference type="Gene3D" id="1.10.150.130">
    <property type="match status" value="1"/>
</dbReference>
<dbReference type="InterPro" id="IPR053876">
    <property type="entry name" value="Phage_int_M"/>
</dbReference>
<keyword evidence="3" id="KW-0238">DNA-binding</keyword>
<keyword evidence="2" id="KW-0229">DNA integration</keyword>
<evidence type="ECO:0000256" key="2">
    <source>
        <dbReference type="ARBA" id="ARBA00022908"/>
    </source>
</evidence>
<dbReference type="InterPro" id="IPR013762">
    <property type="entry name" value="Integrase-like_cat_sf"/>
</dbReference>
<dbReference type="Proteomes" id="UP000815677">
    <property type="component" value="Unassembled WGS sequence"/>
</dbReference>
<evidence type="ECO:0000313" key="6">
    <source>
        <dbReference type="EMBL" id="GAT44596.1"/>
    </source>
</evidence>
<name>A0ABQ0L0B8_MYCCL</name>
<dbReference type="PROSITE" id="PS51900">
    <property type="entry name" value="CB"/>
    <property type="match status" value="1"/>
</dbReference>
<dbReference type="Gene3D" id="1.10.443.10">
    <property type="entry name" value="Intergrase catalytic core"/>
    <property type="match status" value="1"/>
</dbReference>
<dbReference type="Pfam" id="PF09003">
    <property type="entry name" value="Arm-DNA-bind_1"/>
    <property type="match status" value="1"/>
</dbReference>
<dbReference type="Gene3D" id="3.30.160.60">
    <property type="entry name" value="Classic Zinc Finger"/>
    <property type="match status" value="1"/>
</dbReference>